<dbReference type="SUPFAM" id="SSF47986">
    <property type="entry name" value="DEATH domain"/>
    <property type="match status" value="2"/>
</dbReference>
<dbReference type="Pfam" id="PF01335">
    <property type="entry name" value="DED"/>
    <property type="match status" value="2"/>
</dbReference>
<evidence type="ECO:0000259" key="2">
    <source>
        <dbReference type="PROSITE" id="PS50168"/>
    </source>
</evidence>
<dbReference type="PROSITE" id="PS50168">
    <property type="entry name" value="DED"/>
    <property type="match status" value="2"/>
</dbReference>
<organism evidence="3 4">
    <name type="scientific">Porites lobata</name>
    <dbReference type="NCBI Taxonomy" id="104759"/>
    <lineage>
        <taxon>Eukaryota</taxon>
        <taxon>Metazoa</taxon>
        <taxon>Cnidaria</taxon>
        <taxon>Anthozoa</taxon>
        <taxon>Hexacorallia</taxon>
        <taxon>Scleractinia</taxon>
        <taxon>Fungiina</taxon>
        <taxon>Poritidae</taxon>
        <taxon>Porites</taxon>
    </lineage>
</organism>
<comment type="caution">
    <text evidence="3">The sequence shown here is derived from an EMBL/GenBank/DDBJ whole genome shotgun (WGS) entry which is preliminary data.</text>
</comment>
<dbReference type="Gene3D" id="1.10.533.10">
    <property type="entry name" value="Death Domain, Fas"/>
    <property type="match status" value="2"/>
</dbReference>
<gene>
    <name evidence="3" type="ORF">PLOB_00032171</name>
</gene>
<reference evidence="3 4" key="1">
    <citation type="submission" date="2022-05" db="EMBL/GenBank/DDBJ databases">
        <authorList>
            <consortium name="Genoscope - CEA"/>
            <person name="William W."/>
        </authorList>
    </citation>
    <scope>NUCLEOTIDE SEQUENCE [LARGE SCALE GENOMIC DNA]</scope>
</reference>
<dbReference type="InterPro" id="IPR011029">
    <property type="entry name" value="DEATH-like_dom_sf"/>
</dbReference>
<keyword evidence="4" id="KW-1185">Reference proteome</keyword>
<dbReference type="SMART" id="SM00031">
    <property type="entry name" value="DED"/>
    <property type="match status" value="2"/>
</dbReference>
<dbReference type="PANTHER" id="PTHR48169:SF7">
    <property type="entry name" value="CASPASE 10"/>
    <property type="match status" value="1"/>
</dbReference>
<dbReference type="InterPro" id="IPR001875">
    <property type="entry name" value="DED_dom"/>
</dbReference>
<proteinExistence type="predicted"/>
<dbReference type="Proteomes" id="UP001159405">
    <property type="component" value="Unassembled WGS sequence"/>
</dbReference>
<protein>
    <recommendedName>
        <fullName evidence="2">DED domain-containing protein</fullName>
    </recommendedName>
</protein>
<sequence>MSAVEYNSLLFEISQRLDDLNLGKKLLVLCRQKVAPRNEENMLQDVHVFSLFEELEQNGFLGPDKLTTLKDLLRALKEWSLFGHVKTFEIKRKEYNSLLERIILDLDQRDCLEQLVAICRDRIPEERHGSIQDVRSLFKELEINDSLGIDQLEVLKEILTQKVKTDLLQEVVELEERRNQEDEFEWRKAQAAAIALSASRNLPGVLNIKTFFKVAAGGVFIASAYQLLRRGCTYDQLVTAVSTCVLPAGVNLIHIAEGSVILKVQAEDILALDTLWSSYTDGTLRKSLQALFITDEMRELADGEQLEVSVTIEQEEYEKARKELINEAEDEPEGQEERQLHDLAQEKLSYITNYLEQTKYTDVYSVSTDDDSGKPGSSIAPSEFGFEETSDYSTSKLCLKDLSKEVTEEITFRLNRNKDVLTQFYRSFGLHPDLLYDELDYQPRNIRHIFPDTPVKLLKEVFEALQLYHFAEFLEKATKPRTLRPALPLKEIEKLSNVTNRPTKVYSKAEVLIIEFCEGPSTAANNDRNDAERVGSFFKALNSQNEITTLTSNSSKKLFAELEYLVRAKEQEEKADRLTGELEKRLKTLLEDKIPESHMKVQTRRGKKLFSFGSSAVQRVEGTWWPEGSLVPKKDARLSSAFYEEEPAMRKKLKEVAESRKKWKNERKPSIEKQIQEKEEELKNETEKLAIGVSTVIDKWAAKLHANDQGKESTLFVVIIYNSLSLDWRVIDALHQTTISISRCLSKKLALVPDTKLVITNNV</sequence>
<evidence type="ECO:0000256" key="1">
    <source>
        <dbReference type="ARBA" id="ARBA00022703"/>
    </source>
</evidence>
<dbReference type="PANTHER" id="PTHR48169">
    <property type="entry name" value="DED DOMAIN-CONTAINING PROTEIN"/>
    <property type="match status" value="1"/>
</dbReference>
<evidence type="ECO:0000313" key="3">
    <source>
        <dbReference type="EMBL" id="CAH3185189.1"/>
    </source>
</evidence>
<dbReference type="InterPro" id="IPR049341">
    <property type="entry name" value="TRADD-like_N"/>
</dbReference>
<accession>A0ABN8S2X6</accession>
<evidence type="ECO:0000313" key="4">
    <source>
        <dbReference type="Proteomes" id="UP001159405"/>
    </source>
</evidence>
<dbReference type="EMBL" id="CALNXK010000415">
    <property type="protein sequence ID" value="CAH3185189.1"/>
    <property type="molecule type" value="Genomic_DNA"/>
</dbReference>
<feature type="domain" description="DED" evidence="2">
    <location>
        <begin position="5"/>
        <end position="87"/>
    </location>
</feature>
<name>A0ABN8S2X6_9CNID</name>
<feature type="domain" description="DED" evidence="2">
    <location>
        <begin position="94"/>
        <end position="173"/>
    </location>
</feature>
<dbReference type="Pfam" id="PF20694">
    <property type="entry name" value="TRADD-like_N"/>
    <property type="match status" value="1"/>
</dbReference>
<keyword evidence="1" id="KW-0053">Apoptosis</keyword>